<feature type="transmembrane region" description="Helical" evidence="7">
    <location>
        <begin position="268"/>
        <end position="288"/>
    </location>
</feature>
<name>A0ABN6E0S6_9BACT</name>
<dbReference type="InterPro" id="IPR052923">
    <property type="entry name" value="UPF0718"/>
</dbReference>
<feature type="transmembrane region" description="Helical" evidence="7">
    <location>
        <begin position="50"/>
        <end position="80"/>
    </location>
</feature>
<comment type="subcellular location">
    <subcellularLocation>
        <location evidence="1">Cell membrane</location>
        <topology evidence="1">Multi-pass membrane protein</topology>
    </subcellularLocation>
</comment>
<evidence type="ECO:0000313" key="8">
    <source>
        <dbReference type="EMBL" id="BCR05943.1"/>
    </source>
</evidence>
<keyword evidence="4 7" id="KW-0812">Transmembrane</keyword>
<sequence length="318" mass="34073">MPESVWIQMLTVIGEEIARMWWFFLLSIVLVGVIKGYKLDLQIRGWVNRAGAWGIFLAVVVGMVSPLCACGILPIVISLALMGTPIAPLIALLATSPIMGPDALLLTWRGLGPEWAMLKLGGAAFIGLGAGFATQWLVNCGFLAGELVRLRPVYREDGTLASAYEIGTANGIAVRTMTVVPRAKRLRFIFDRTLDAGLFIGKYLLLAIVLEALIVTLVPISWITVLVGQKSLLSVLAAALIGLPLPTNQIPIIPILAGLLERGIDHGAAFTLLMAGPVSSIPAIIALWGMFHRRVVLSFLAVTLAGAVLLGWGYQLFS</sequence>
<feature type="transmembrane region" description="Helical" evidence="7">
    <location>
        <begin position="232"/>
        <end position="256"/>
    </location>
</feature>
<evidence type="ECO:0000256" key="1">
    <source>
        <dbReference type="ARBA" id="ARBA00004651"/>
    </source>
</evidence>
<feature type="transmembrane region" description="Helical" evidence="7">
    <location>
        <begin position="120"/>
        <end position="138"/>
    </location>
</feature>
<proteinExistence type="inferred from homology"/>
<comment type="similarity">
    <text evidence="2">Belongs to the UPF0718 family.</text>
</comment>
<accession>A0ABN6E0S6</accession>
<evidence type="ECO:0008006" key="10">
    <source>
        <dbReference type="Google" id="ProtNLM"/>
    </source>
</evidence>
<feature type="transmembrane region" description="Helical" evidence="7">
    <location>
        <begin position="86"/>
        <end position="108"/>
    </location>
</feature>
<evidence type="ECO:0000313" key="9">
    <source>
        <dbReference type="Proteomes" id="UP001319827"/>
    </source>
</evidence>
<reference evidence="8 9" key="1">
    <citation type="journal article" date="2016" name="C (Basel)">
        <title>Selective Growth of and Electricity Production by Marine Exoelectrogenic Bacteria in Self-Aggregated Hydrogel of Microbially Reduced Graphene Oxide.</title>
        <authorList>
            <person name="Yoshida N."/>
            <person name="Goto Y."/>
            <person name="Miyata Y."/>
        </authorList>
    </citation>
    <scope>NUCLEOTIDE SEQUENCE [LARGE SCALE GENOMIC DNA]</scope>
    <source>
        <strain evidence="8 9">NIT-T3</strain>
    </source>
</reference>
<protein>
    <recommendedName>
        <fullName evidence="10">Permease</fullName>
    </recommendedName>
</protein>
<keyword evidence="9" id="KW-1185">Reference proteome</keyword>
<dbReference type="EMBL" id="AP024355">
    <property type="protein sequence ID" value="BCR05943.1"/>
    <property type="molecule type" value="Genomic_DNA"/>
</dbReference>
<dbReference type="PANTHER" id="PTHR34184:SF4">
    <property type="entry name" value="UPF0718 PROTEIN YCGR"/>
    <property type="match status" value="1"/>
</dbReference>
<keyword evidence="6 7" id="KW-0472">Membrane</keyword>
<evidence type="ECO:0000256" key="4">
    <source>
        <dbReference type="ARBA" id="ARBA00022692"/>
    </source>
</evidence>
<dbReference type="InterPro" id="IPR005524">
    <property type="entry name" value="DUF318"/>
</dbReference>
<evidence type="ECO:0000256" key="7">
    <source>
        <dbReference type="SAM" id="Phobius"/>
    </source>
</evidence>
<evidence type="ECO:0000256" key="6">
    <source>
        <dbReference type="ARBA" id="ARBA00023136"/>
    </source>
</evidence>
<gene>
    <name evidence="8" type="ORF">DESUT3_30120</name>
</gene>
<feature type="transmembrane region" description="Helical" evidence="7">
    <location>
        <begin position="295"/>
        <end position="314"/>
    </location>
</feature>
<dbReference type="Pfam" id="PF03773">
    <property type="entry name" value="ArsP_1"/>
    <property type="match status" value="1"/>
</dbReference>
<organism evidence="8 9">
    <name type="scientific">Desulfuromonas versatilis</name>
    <dbReference type="NCBI Taxonomy" id="2802975"/>
    <lineage>
        <taxon>Bacteria</taxon>
        <taxon>Pseudomonadati</taxon>
        <taxon>Thermodesulfobacteriota</taxon>
        <taxon>Desulfuromonadia</taxon>
        <taxon>Desulfuromonadales</taxon>
        <taxon>Desulfuromonadaceae</taxon>
        <taxon>Desulfuromonas</taxon>
    </lineage>
</organism>
<reference evidence="8 9" key="2">
    <citation type="journal article" date="2021" name="Int. J. Syst. Evol. Microbiol.">
        <title>Isolation and Polyphasic Characterization of Desulfuromonas versatilis sp. Nov., an Electrogenic Bacteria Capable of Versatile Metabolism Isolated from a Graphene Oxide-Reducing Enrichment Culture.</title>
        <authorList>
            <person name="Xie L."/>
            <person name="Yoshida N."/>
            <person name="Ishii S."/>
            <person name="Meng L."/>
        </authorList>
    </citation>
    <scope>NUCLEOTIDE SEQUENCE [LARGE SCALE GENOMIC DNA]</scope>
    <source>
        <strain evidence="8 9">NIT-T3</strain>
    </source>
</reference>
<evidence type="ECO:0000256" key="3">
    <source>
        <dbReference type="ARBA" id="ARBA00022475"/>
    </source>
</evidence>
<feature type="transmembrane region" description="Helical" evidence="7">
    <location>
        <begin position="203"/>
        <end position="225"/>
    </location>
</feature>
<evidence type="ECO:0000256" key="5">
    <source>
        <dbReference type="ARBA" id="ARBA00022989"/>
    </source>
</evidence>
<dbReference type="Proteomes" id="UP001319827">
    <property type="component" value="Chromosome"/>
</dbReference>
<evidence type="ECO:0000256" key="2">
    <source>
        <dbReference type="ARBA" id="ARBA00006386"/>
    </source>
</evidence>
<keyword evidence="3" id="KW-1003">Cell membrane</keyword>
<dbReference type="PANTHER" id="PTHR34184">
    <property type="entry name" value="UPF0718 PROTEIN YCGR"/>
    <property type="match status" value="1"/>
</dbReference>
<feature type="transmembrane region" description="Helical" evidence="7">
    <location>
        <begin position="20"/>
        <end position="38"/>
    </location>
</feature>
<keyword evidence="5 7" id="KW-1133">Transmembrane helix</keyword>